<protein>
    <submittedName>
        <fullName evidence="2">Uncharacterized protein</fullName>
    </submittedName>
</protein>
<dbReference type="Proteomes" id="UP000887577">
    <property type="component" value="Unplaced"/>
</dbReference>
<reference evidence="2" key="1">
    <citation type="submission" date="2022-11" db="UniProtKB">
        <authorList>
            <consortium name="WormBaseParasite"/>
        </authorList>
    </citation>
    <scope>IDENTIFICATION</scope>
</reference>
<name>A0A914YAH3_9BILA</name>
<evidence type="ECO:0000313" key="1">
    <source>
        <dbReference type="Proteomes" id="UP000887577"/>
    </source>
</evidence>
<proteinExistence type="predicted"/>
<dbReference type="WBParaSite" id="PSU_v2.g16432.t1">
    <property type="protein sequence ID" value="PSU_v2.g16432.t1"/>
    <property type="gene ID" value="PSU_v2.g16432"/>
</dbReference>
<organism evidence="1 2">
    <name type="scientific">Panagrolaimus superbus</name>
    <dbReference type="NCBI Taxonomy" id="310955"/>
    <lineage>
        <taxon>Eukaryota</taxon>
        <taxon>Metazoa</taxon>
        <taxon>Ecdysozoa</taxon>
        <taxon>Nematoda</taxon>
        <taxon>Chromadorea</taxon>
        <taxon>Rhabditida</taxon>
        <taxon>Tylenchina</taxon>
        <taxon>Panagrolaimomorpha</taxon>
        <taxon>Panagrolaimoidea</taxon>
        <taxon>Panagrolaimidae</taxon>
        <taxon>Panagrolaimus</taxon>
    </lineage>
</organism>
<dbReference type="AlphaFoldDB" id="A0A914YAH3"/>
<keyword evidence="1" id="KW-1185">Reference proteome</keyword>
<sequence length="95" mass="11245">MFVYHNETEAKVLCFEVDDFKKCLHNLPISLDIEFENCYRLMRIIKLKGAELSRIYDAKKKRNEPPNILRMKTDVEELEKELSKVISLSLNILND</sequence>
<accession>A0A914YAH3</accession>
<evidence type="ECO:0000313" key="2">
    <source>
        <dbReference type="WBParaSite" id="PSU_v2.g16432.t1"/>
    </source>
</evidence>